<feature type="region of interest" description="Disordered" evidence="3">
    <location>
        <begin position="453"/>
        <end position="477"/>
    </location>
</feature>
<proteinExistence type="predicted"/>
<feature type="region of interest" description="Disordered" evidence="3">
    <location>
        <begin position="26"/>
        <end position="47"/>
    </location>
</feature>
<evidence type="ECO:0000313" key="6">
    <source>
        <dbReference type="Proteomes" id="UP000193498"/>
    </source>
</evidence>
<dbReference type="InterPro" id="IPR050335">
    <property type="entry name" value="ERT1_acuK_gluconeogen_tf"/>
</dbReference>
<keyword evidence="1" id="KW-0479">Metal-binding</keyword>
<dbReference type="PROSITE" id="PS50048">
    <property type="entry name" value="ZN2_CY6_FUNGAL_2"/>
    <property type="match status" value="1"/>
</dbReference>
<evidence type="ECO:0000256" key="2">
    <source>
        <dbReference type="ARBA" id="ARBA00023242"/>
    </source>
</evidence>
<feature type="domain" description="Zn(2)-C6 fungal-type" evidence="4">
    <location>
        <begin position="415"/>
        <end position="443"/>
    </location>
</feature>
<dbReference type="PANTHER" id="PTHR47659">
    <property type="entry name" value="ZN(II)2CYS6 TRANSCRIPTION FACTOR (EUROFUNG)-RELATED"/>
    <property type="match status" value="1"/>
</dbReference>
<dbReference type="InParanoid" id="A0A1Y1Y3E0"/>
<feature type="compositionally biased region" description="Polar residues" evidence="3">
    <location>
        <begin position="27"/>
        <end position="36"/>
    </location>
</feature>
<dbReference type="InterPro" id="IPR036864">
    <property type="entry name" value="Zn2-C6_fun-type_DNA-bd_sf"/>
</dbReference>
<evidence type="ECO:0000259" key="4">
    <source>
        <dbReference type="PROSITE" id="PS50048"/>
    </source>
</evidence>
<accession>A0A1Y1Y3E0</accession>
<gene>
    <name evidence="5" type="ORF">K493DRAFT_303261</name>
</gene>
<reference evidence="5 6" key="1">
    <citation type="submission" date="2016-07" db="EMBL/GenBank/DDBJ databases">
        <title>Pervasive Adenine N6-methylation of Active Genes in Fungi.</title>
        <authorList>
            <consortium name="DOE Joint Genome Institute"/>
            <person name="Mondo S.J."/>
            <person name="Dannebaum R.O."/>
            <person name="Kuo R.C."/>
            <person name="Labutti K."/>
            <person name="Haridas S."/>
            <person name="Kuo A."/>
            <person name="Salamov A."/>
            <person name="Ahrendt S.R."/>
            <person name="Lipzen A."/>
            <person name="Sullivan W."/>
            <person name="Andreopoulos W.B."/>
            <person name="Clum A."/>
            <person name="Lindquist E."/>
            <person name="Daum C."/>
            <person name="Ramamoorthy G.K."/>
            <person name="Gryganskyi A."/>
            <person name="Culley D."/>
            <person name="Magnuson J.K."/>
            <person name="James T.Y."/>
            <person name="O'Malley M.A."/>
            <person name="Stajich J.E."/>
            <person name="Spatafora J.W."/>
            <person name="Visel A."/>
            <person name="Grigoriev I.V."/>
        </authorList>
    </citation>
    <scope>NUCLEOTIDE SEQUENCE [LARGE SCALE GENOMIC DNA]</scope>
    <source>
        <strain evidence="5 6">CBS 931.73</strain>
    </source>
</reference>
<dbReference type="Pfam" id="PF00172">
    <property type="entry name" value="Zn_clus"/>
    <property type="match status" value="1"/>
</dbReference>
<evidence type="ECO:0000256" key="3">
    <source>
        <dbReference type="SAM" id="MobiDB-lite"/>
    </source>
</evidence>
<dbReference type="STRING" id="1314790.A0A1Y1Y3E0"/>
<dbReference type="Gene3D" id="4.10.240.10">
    <property type="entry name" value="Zn(2)-C6 fungal-type DNA-binding domain"/>
    <property type="match status" value="1"/>
</dbReference>
<dbReference type="SMART" id="SM00066">
    <property type="entry name" value="GAL4"/>
    <property type="match status" value="1"/>
</dbReference>
<dbReference type="SUPFAM" id="SSF57701">
    <property type="entry name" value="Zn2/Cys6 DNA-binding domain"/>
    <property type="match status" value="1"/>
</dbReference>
<comment type="caution">
    <text evidence="5">The sequence shown here is derived from an EMBL/GenBank/DDBJ whole genome shotgun (WGS) entry which is preliminary data.</text>
</comment>
<dbReference type="AlphaFoldDB" id="A0A1Y1Y3E0"/>
<dbReference type="CDD" id="cd00067">
    <property type="entry name" value="GAL4"/>
    <property type="match status" value="1"/>
</dbReference>
<dbReference type="PROSITE" id="PS00463">
    <property type="entry name" value="ZN2_CY6_FUNGAL_1"/>
    <property type="match status" value="1"/>
</dbReference>
<dbReference type="EMBL" id="MCFE01000271">
    <property type="protein sequence ID" value="ORX92520.1"/>
    <property type="molecule type" value="Genomic_DNA"/>
</dbReference>
<evidence type="ECO:0000313" key="5">
    <source>
        <dbReference type="EMBL" id="ORX92520.1"/>
    </source>
</evidence>
<keyword evidence="6" id="KW-1185">Reference proteome</keyword>
<name>A0A1Y1Y3E0_9FUNG</name>
<protein>
    <recommendedName>
        <fullName evidence="4">Zn(2)-C6 fungal-type domain-containing protein</fullName>
    </recommendedName>
</protein>
<dbReference type="InterPro" id="IPR001138">
    <property type="entry name" value="Zn2Cys6_DnaBD"/>
</dbReference>
<dbReference type="GO" id="GO:0008270">
    <property type="term" value="F:zinc ion binding"/>
    <property type="evidence" value="ECO:0007669"/>
    <property type="project" value="InterPro"/>
</dbReference>
<evidence type="ECO:0000256" key="1">
    <source>
        <dbReference type="ARBA" id="ARBA00022723"/>
    </source>
</evidence>
<organism evidence="5 6">
    <name type="scientific">Basidiobolus meristosporus CBS 931.73</name>
    <dbReference type="NCBI Taxonomy" id="1314790"/>
    <lineage>
        <taxon>Eukaryota</taxon>
        <taxon>Fungi</taxon>
        <taxon>Fungi incertae sedis</taxon>
        <taxon>Zoopagomycota</taxon>
        <taxon>Entomophthoromycotina</taxon>
        <taxon>Basidiobolomycetes</taxon>
        <taxon>Basidiobolales</taxon>
        <taxon>Basidiobolaceae</taxon>
        <taxon>Basidiobolus</taxon>
    </lineage>
</organism>
<sequence length="477" mass="53396">MTITNSIPNTNGLTDEQYILSTLIEGSGQSQRQSETVLDDSDDQSTYTYSPEELKLAETYDAYGNFQFLANERDFSLEESYETDAIQDLLDQQSSETLDLWDDVQAENLSMLVASKAEAPSKDANASSSRKNHYSQRHEISGDILSIENELVMFENGFSTAVAADIVQSQQNDLMEHLESVKHPTSSETPIDYSSYKADKHKSTQRSLPLSTPIGGGVYRSKDGASLMPDERFSALPSDLGYYDGRSTHPLIENHGSSCQAQAHVSPNQPAEYEFLGREHVKGTYDAYQHAMPPGNPEAILNMENMKAYMANHSTQVNMNYFLQQFGENPEYSPGLNHPYLSFQHSNMKAWYGMGHLYPPYTSYPLYDYPPPGSGQSSYLGRGTHSAYHSKNERLEDLTSKRVAKVQKKKNVGRACVHCKKAHLACDESRPCKRCVHLGKSFCIDVEHKRRGRPKLSTNKKNGAVPMESPNPLLETL</sequence>
<dbReference type="GO" id="GO:0000981">
    <property type="term" value="F:DNA-binding transcription factor activity, RNA polymerase II-specific"/>
    <property type="evidence" value="ECO:0007669"/>
    <property type="project" value="InterPro"/>
</dbReference>
<dbReference type="OrthoDB" id="1555531at2759"/>
<dbReference type="Proteomes" id="UP000193498">
    <property type="component" value="Unassembled WGS sequence"/>
</dbReference>
<dbReference type="PANTHER" id="PTHR47659:SF4">
    <property type="entry name" value="ZN(II)2CYS6 TRANSCRIPTION FACTOR (EUROFUNG)"/>
    <property type="match status" value="1"/>
</dbReference>
<keyword evidence="2" id="KW-0539">Nucleus</keyword>